<evidence type="ECO:0008006" key="4">
    <source>
        <dbReference type="Google" id="ProtNLM"/>
    </source>
</evidence>
<feature type="region of interest" description="Disordered" evidence="1">
    <location>
        <begin position="822"/>
        <end position="850"/>
    </location>
</feature>
<feature type="region of interest" description="Disordered" evidence="1">
    <location>
        <begin position="66"/>
        <end position="116"/>
    </location>
</feature>
<feature type="compositionally biased region" description="Low complexity" evidence="1">
    <location>
        <begin position="334"/>
        <end position="346"/>
    </location>
</feature>
<dbReference type="Proteomes" id="UP000594454">
    <property type="component" value="Chromosome 4"/>
</dbReference>
<feature type="compositionally biased region" description="Polar residues" evidence="1">
    <location>
        <begin position="1180"/>
        <end position="1204"/>
    </location>
</feature>
<feature type="compositionally biased region" description="Basic and acidic residues" evidence="1">
    <location>
        <begin position="1206"/>
        <end position="1218"/>
    </location>
</feature>
<reference evidence="2 3" key="1">
    <citation type="submission" date="2020-11" db="EMBL/GenBank/DDBJ databases">
        <authorList>
            <person name="Wallbank WR R."/>
            <person name="Pardo Diaz C."/>
            <person name="Kozak K."/>
            <person name="Martin S."/>
            <person name="Jiggins C."/>
            <person name="Moest M."/>
            <person name="Warren A I."/>
            <person name="Generalovic N T."/>
            <person name="Byers J.R.P. K."/>
            <person name="Montejo-Kovacevich G."/>
            <person name="Yen C E."/>
        </authorList>
    </citation>
    <scope>NUCLEOTIDE SEQUENCE [LARGE SCALE GENOMIC DNA]</scope>
</reference>
<feature type="compositionally biased region" description="Polar residues" evidence="1">
    <location>
        <begin position="381"/>
        <end position="405"/>
    </location>
</feature>
<dbReference type="FunCoup" id="A0A7R8UYK4">
    <property type="interactions" value="35"/>
</dbReference>
<organism evidence="2 3">
    <name type="scientific">Hermetia illucens</name>
    <name type="common">Black soldier fly</name>
    <dbReference type="NCBI Taxonomy" id="343691"/>
    <lineage>
        <taxon>Eukaryota</taxon>
        <taxon>Metazoa</taxon>
        <taxon>Ecdysozoa</taxon>
        <taxon>Arthropoda</taxon>
        <taxon>Hexapoda</taxon>
        <taxon>Insecta</taxon>
        <taxon>Pterygota</taxon>
        <taxon>Neoptera</taxon>
        <taxon>Endopterygota</taxon>
        <taxon>Diptera</taxon>
        <taxon>Brachycera</taxon>
        <taxon>Stratiomyomorpha</taxon>
        <taxon>Stratiomyidae</taxon>
        <taxon>Hermetiinae</taxon>
        <taxon>Hermetia</taxon>
    </lineage>
</organism>
<feature type="compositionally biased region" description="Gly residues" evidence="1">
    <location>
        <begin position="1142"/>
        <end position="1151"/>
    </location>
</feature>
<dbReference type="PANTHER" id="PTHR40240">
    <property type="entry name" value="PLEXUS, ISOFORM A"/>
    <property type="match status" value="1"/>
</dbReference>
<feature type="compositionally biased region" description="Gly residues" evidence="1">
    <location>
        <begin position="676"/>
        <end position="689"/>
    </location>
</feature>
<feature type="compositionally biased region" description="Polar residues" evidence="1">
    <location>
        <begin position="693"/>
        <end position="717"/>
    </location>
</feature>
<dbReference type="EMBL" id="LR899012">
    <property type="protein sequence ID" value="CAD7089413.1"/>
    <property type="molecule type" value="Genomic_DNA"/>
</dbReference>
<feature type="compositionally biased region" description="Polar residues" evidence="1">
    <location>
        <begin position="1867"/>
        <end position="1876"/>
    </location>
</feature>
<proteinExistence type="predicted"/>
<feature type="compositionally biased region" description="Polar residues" evidence="1">
    <location>
        <begin position="1811"/>
        <end position="1820"/>
    </location>
</feature>
<feature type="compositionally biased region" description="Polar residues" evidence="1">
    <location>
        <begin position="1903"/>
        <end position="1926"/>
    </location>
</feature>
<feature type="compositionally biased region" description="Basic and acidic residues" evidence="1">
    <location>
        <begin position="315"/>
        <end position="329"/>
    </location>
</feature>
<feature type="compositionally biased region" description="Polar residues" evidence="1">
    <location>
        <begin position="1742"/>
        <end position="1780"/>
    </location>
</feature>
<feature type="region of interest" description="Disordered" evidence="1">
    <location>
        <begin position="667"/>
        <end position="744"/>
    </location>
</feature>
<feature type="compositionally biased region" description="Polar residues" evidence="1">
    <location>
        <begin position="1696"/>
        <end position="1730"/>
    </location>
</feature>
<gene>
    <name evidence="2" type="ORF">HERILL_LOCUS11968</name>
</gene>
<feature type="compositionally biased region" description="Low complexity" evidence="1">
    <location>
        <begin position="1854"/>
        <end position="1866"/>
    </location>
</feature>
<sequence length="1967" mass="214173">MFIRPIHRKDTFHCSTYKVFTKIPEKRLKPYAIIAIGEYQGDFRAGSKQQHIMAKAYIKNELRGGSFAAQSQPEPPQSSASSPAVAQSQQQYHQQHHHHQQQQFHNVSKTNNNEILGPSSHEPALAICYVCGARGGIYEHIRAYPNPERPKEPYFSFLERHEPPNGVRQISHSEPYVKACMLCYRSLFEQWDAFEREGKPHQQRLYHMKRIDGKGYIGADMTTQGEYAAQMLGLSAEHLTNSGIGGGSHLPPSSAFSYAAPIPRPVSREYLTQQQQQIRNESPHRPTSRNESPHGKPVDYYGKNQVSTQRPASRNTDKSQSRPHSRENPHNLAQQQNQTPTHSQQQARMLNSYEGVSMKPSPFAQHKLKLGSGSYMTSMVSNQPVSGLDTSNSGHQQHYASNSKHSPYPPGNSMPLAPSHGGSIVTGSVSHVPVMEEDGVLDLRNSHHSTTSPSPHHHQTQMKLQQSRPPSNPPTTTNSVEVGILDLSMPDKNSTTEVCYVCGDEQRRGSLIEMCTIAPKDAKDWDKPFFPLFGETHPRPPRSRPIDPRGMIQACHLCHDYLMQQWNKYQANGAPVSERRYSLRKRPASVTERTTFVCYTCGTDTPSSKLRLVYCCANAEREPYYPFITSIKPFPNVSPISPQGMVQICSSCYEKHSSLAEGGVPATTNNLDSLSSGGGGMVNNIGGGRYTPSDKSQANSDTSNVRFKPYETNSSSSRDLKGSRRDSRPNTPPHSQGPMENGHGQYPCYICKTPTQAIKMEWLLTSAEHMNSHAMHFPCLKSNDINSNRVLACKDCVSHLARQWETMEAERVPLEHRKYTIPSPMMASSSPNGSRHGGLSINTPPSTPSVSSTPASTSIYCFLCGLHSDLTLARVLYTSKEGSRPYFPHLLQHKSPANAEQLRSDHSALVCTFCYHSLLNQWRKYEAQNNISPAERKYNWHDYCCHICGIMTYRKRVRALPIRDFPFVANRKSDDALLLENGEYAVVCLDCYESLRQQAAHYDRVGVPIQKRGYNWVPQPPPPEDSPDVSVARLPCGERSDKVNSTLRPIPNKKVSSPKQYTSDKSRGEIVQAKAGQKRPATSPAPLIPSPHHLQSPSNPSAVGVPPTISNHVVSNHIGVPSPVGAASNQQSGSSAVNAPGNSGGGGGSGRGPFASALRNLAKQADIKEEEEGSVRDRGINSSGTNSGSAPNASSMPRTSSANDSRLVDARLSADDRSPSSQISKKRAVPSPQPAEKIARLNASAPPSMQPELLARSGFQPYKSDDRLLHPAGPFPLDAYSTFASLAGMPPGAALFNPAALPYPEQLYFDQRLQSMFRAGVHHPHPNPHVLYPHLPGQYASHLYSMLPNGTSPLGLGVPGLHERLKLEEEHRQRLAREEEREREIQREKERELREQREREQREKEQREREQREKEQREKEQREKEQRERELREKEREARERERMISASHHYSSQMYPRNLLPPMLPTLGPPLGLRATHPLSSISPYHSAAAAAAAAQRQSPHLGLNLALSMAAVPSNLNLPPPPPSVHSSPSLNLSHHLPPTSLSLSHPAASGLSHHSQVSLAAMAAHSSSPVTSLSHPSLGLPPPPGLNLSHPHMSPHQLHSQSLNLATTSSPMGGSLNLSQSAAAVALSKQSAEMAAYSTASSIAQQQSAGGTSVTSSMIGANIPSGAQTVSSSLYYHHPPPPHMTTAALAHPSSGNHNHSTTSAKTVNPNNCPPSNQNGSSGRLSSSPIVRSEKDMTTLDLSAPNSSTPSANTNRTTPSLTHELNGNNTLSSEPTSESSKDAPRLNPTPPNNTSCIDAVKSPEDTTKRGSQQATPPLSTAHSNQTNTSSSSNTTNATSDQPTKSTNERDPSPATATMSSSSTTGNNRSNIPQASNNTNSKTSPNNPSITNESKSGADINQAPSPIHSTGAGTVGSKPTTTAGEPSNSPSSSSTQTAVGTSVVVATSQIQQSDDNSSVNASDASR</sequence>
<feature type="region of interest" description="Disordered" evidence="1">
    <location>
        <begin position="1520"/>
        <end position="1552"/>
    </location>
</feature>
<feature type="region of interest" description="Disordered" evidence="1">
    <location>
        <begin position="444"/>
        <end position="478"/>
    </location>
</feature>
<evidence type="ECO:0000256" key="1">
    <source>
        <dbReference type="SAM" id="MobiDB-lite"/>
    </source>
</evidence>
<feature type="region of interest" description="Disordered" evidence="1">
    <location>
        <begin position="1371"/>
        <end position="1443"/>
    </location>
</feature>
<feature type="region of interest" description="Disordered" evidence="1">
    <location>
        <begin position="1675"/>
        <end position="1730"/>
    </location>
</feature>
<feature type="region of interest" description="Disordered" evidence="1">
    <location>
        <begin position="271"/>
        <end position="347"/>
    </location>
</feature>
<feature type="compositionally biased region" description="Low complexity" evidence="1">
    <location>
        <begin position="66"/>
        <end position="93"/>
    </location>
</feature>
<name>A0A7R8UYK4_HERIL</name>
<feature type="compositionally biased region" description="Basic and acidic residues" evidence="1">
    <location>
        <begin position="718"/>
        <end position="728"/>
    </location>
</feature>
<feature type="compositionally biased region" description="Low complexity" evidence="1">
    <location>
        <begin position="1927"/>
        <end position="1967"/>
    </location>
</feature>
<feature type="region of interest" description="Disordered" evidence="1">
    <location>
        <begin position="1038"/>
        <end position="1235"/>
    </location>
</feature>
<evidence type="ECO:0000313" key="3">
    <source>
        <dbReference type="Proteomes" id="UP000594454"/>
    </source>
</evidence>
<feature type="region of interest" description="Disordered" evidence="1">
    <location>
        <begin position="381"/>
        <end position="427"/>
    </location>
</feature>
<accession>A0A7R8UYK4</accession>
<protein>
    <recommendedName>
        <fullName evidence="4">Plexus</fullName>
    </recommendedName>
</protein>
<dbReference type="PANTHER" id="PTHR40240:SF1">
    <property type="entry name" value="PLEXUS, ISOFORM A"/>
    <property type="match status" value="1"/>
</dbReference>
<feature type="compositionally biased region" description="Low complexity" evidence="1">
    <location>
        <begin position="1124"/>
        <end position="1141"/>
    </location>
</feature>
<evidence type="ECO:0000313" key="2">
    <source>
        <dbReference type="EMBL" id="CAD7089413.1"/>
    </source>
</evidence>
<feature type="compositionally biased region" description="Polar residues" evidence="1">
    <location>
        <begin position="271"/>
        <end position="280"/>
    </location>
</feature>
<dbReference type="OrthoDB" id="8744624at2759"/>
<dbReference type="InParanoid" id="A0A7R8UYK4"/>
<feature type="compositionally biased region" description="Low complexity" evidence="1">
    <location>
        <begin position="1527"/>
        <end position="1552"/>
    </location>
</feature>
<feature type="region of interest" description="Disordered" evidence="1">
    <location>
        <begin position="1742"/>
        <end position="1967"/>
    </location>
</feature>
<keyword evidence="3" id="KW-1185">Reference proteome</keyword>
<feature type="compositionally biased region" description="Polar residues" evidence="1">
    <location>
        <begin position="304"/>
        <end position="314"/>
    </location>
</feature>
<feature type="compositionally biased region" description="Low complexity" evidence="1">
    <location>
        <begin position="1877"/>
        <end position="1893"/>
    </location>
</feature>
<feature type="compositionally biased region" description="Low complexity" evidence="1">
    <location>
        <begin position="1821"/>
        <end position="1841"/>
    </location>
</feature>